<evidence type="ECO:0000256" key="1">
    <source>
        <dbReference type="SAM" id="MobiDB-lite"/>
    </source>
</evidence>
<proteinExistence type="predicted"/>
<gene>
    <name evidence="4" type="ORF">ACFSYJ_32970</name>
</gene>
<keyword evidence="2" id="KW-0472">Membrane</keyword>
<reference evidence="5" key="1">
    <citation type="journal article" date="2019" name="Int. J. Syst. Evol. Microbiol.">
        <title>The Global Catalogue of Microorganisms (GCM) 10K type strain sequencing project: providing services to taxonomists for standard genome sequencing and annotation.</title>
        <authorList>
            <consortium name="The Broad Institute Genomics Platform"/>
            <consortium name="The Broad Institute Genome Sequencing Center for Infectious Disease"/>
            <person name="Wu L."/>
            <person name="Ma J."/>
        </authorList>
    </citation>
    <scope>NUCLEOTIDE SEQUENCE [LARGE SCALE GENOMIC DNA]</scope>
    <source>
        <strain evidence="5">CGMCC 4.7643</strain>
    </source>
</reference>
<keyword evidence="2" id="KW-1133">Transmembrane helix</keyword>
<dbReference type="Proteomes" id="UP001597419">
    <property type="component" value="Unassembled WGS sequence"/>
</dbReference>
<evidence type="ECO:0000259" key="3">
    <source>
        <dbReference type="Pfam" id="PF14018"/>
    </source>
</evidence>
<keyword evidence="5" id="KW-1185">Reference proteome</keyword>
<evidence type="ECO:0000313" key="4">
    <source>
        <dbReference type="EMBL" id="MFD2463465.1"/>
    </source>
</evidence>
<keyword evidence="2" id="KW-0812">Transmembrane</keyword>
<dbReference type="Pfam" id="PF14018">
    <property type="entry name" value="DUF4234"/>
    <property type="match status" value="1"/>
</dbReference>
<feature type="domain" description="DUF4234" evidence="3">
    <location>
        <begin position="28"/>
        <end position="96"/>
    </location>
</feature>
<evidence type="ECO:0000313" key="5">
    <source>
        <dbReference type="Proteomes" id="UP001597419"/>
    </source>
</evidence>
<evidence type="ECO:0000256" key="2">
    <source>
        <dbReference type="SAM" id="Phobius"/>
    </source>
</evidence>
<dbReference type="InterPro" id="IPR025328">
    <property type="entry name" value="DUF4234"/>
</dbReference>
<organism evidence="4 5">
    <name type="scientific">Amycolatopsis samaneae</name>
    <dbReference type="NCBI Taxonomy" id="664691"/>
    <lineage>
        <taxon>Bacteria</taxon>
        <taxon>Bacillati</taxon>
        <taxon>Actinomycetota</taxon>
        <taxon>Actinomycetes</taxon>
        <taxon>Pseudonocardiales</taxon>
        <taxon>Pseudonocardiaceae</taxon>
        <taxon>Amycolatopsis</taxon>
    </lineage>
</organism>
<sequence length="141" mass="15990">MTYPEATHAPLAPQDTEITGPEFKRRNPVGVWLGLPLITLGIYHFVWYYKIHREMAALHRKPDSPVAGPMLVLLFLSWTLVAPFVSYYRTGERIRQAQRHAGLPESCNPALGTLLMLLWGAGVLYYQVELNKIAESRGQSR</sequence>
<feature type="region of interest" description="Disordered" evidence="1">
    <location>
        <begin position="1"/>
        <end position="20"/>
    </location>
</feature>
<name>A0ABW5GRJ6_9PSEU</name>
<dbReference type="RefSeq" id="WP_345400273.1">
    <property type="nucleotide sequence ID" value="NZ_BAABHG010000011.1"/>
</dbReference>
<feature type="transmembrane region" description="Helical" evidence="2">
    <location>
        <begin position="70"/>
        <end position="89"/>
    </location>
</feature>
<comment type="caution">
    <text evidence="4">The sequence shown here is derived from an EMBL/GenBank/DDBJ whole genome shotgun (WGS) entry which is preliminary data.</text>
</comment>
<dbReference type="EMBL" id="JBHUKU010000021">
    <property type="protein sequence ID" value="MFD2463465.1"/>
    <property type="molecule type" value="Genomic_DNA"/>
</dbReference>
<accession>A0ABW5GRJ6</accession>
<feature type="transmembrane region" description="Helical" evidence="2">
    <location>
        <begin position="29"/>
        <end position="49"/>
    </location>
</feature>
<protein>
    <submittedName>
        <fullName evidence="4">DUF4234 domain-containing protein</fullName>
    </submittedName>
</protein>